<feature type="domain" description="Peptidase M20 dimerisation" evidence="8">
    <location>
        <begin position="202"/>
        <end position="311"/>
    </location>
</feature>
<name>A0A3S0IDQ4_9BACI</name>
<dbReference type="InterPro" id="IPR036264">
    <property type="entry name" value="Bact_exopeptidase_dim_dom"/>
</dbReference>
<proteinExistence type="inferred from homology"/>
<dbReference type="NCBIfam" id="TIGR01910">
    <property type="entry name" value="DapE-ArgE"/>
    <property type="match status" value="1"/>
</dbReference>
<comment type="similarity">
    <text evidence="3">Belongs to the peptidase M20A family.</text>
</comment>
<keyword evidence="5" id="KW-0378">Hydrolase</keyword>
<sequence>MTEIKEQINQWLAENRERGIQLLRDLVQARSTQGMERNVQELVIVELKRMGLEVDVWEPDGKELARSPYFASSRSEFTGSPNVVGVLKGSGEGRSIILNGHIDVVPEGDLDKWDAYPYSGKIIDGKMYGRGTTDMKGGNVSLLLAIQAIQALGVQLKGDIIFQSVIEEESGGAGTLATILRGYKADAALIPEPTNMKIFPKQQGSMWFRIHVKGQSAHGGTRYEGVSAIEKSMTVVEHILQLEKVRNERVTDPLYENIPIPFPINMGKISGGDWPSSVADLVQIEGRMGVSPEETLDEAKEEMEKWIDRLKEIDPWFETHPPILEWFGARWLPGAIDIEHELMQTLSSNYKDVLKEEPIIEASPWGTDGGLLTNVGNTPSVVFGPGVTEMAHFSNEYIELDKVFIVAEIIALTLLDWCEIE</sequence>
<organism evidence="9 10">
    <name type="scientific">Bacillus yapensis</name>
    <dbReference type="NCBI Taxonomy" id="2492960"/>
    <lineage>
        <taxon>Bacteria</taxon>
        <taxon>Bacillati</taxon>
        <taxon>Bacillota</taxon>
        <taxon>Bacilli</taxon>
        <taxon>Bacillales</taxon>
        <taxon>Bacillaceae</taxon>
        <taxon>Bacillus</taxon>
    </lineage>
</organism>
<dbReference type="PANTHER" id="PTHR43808">
    <property type="entry name" value="ACETYLORNITHINE DEACETYLASE"/>
    <property type="match status" value="1"/>
</dbReference>
<dbReference type="NCBIfam" id="NF005373">
    <property type="entry name" value="PRK06915.1"/>
    <property type="match status" value="1"/>
</dbReference>
<dbReference type="NCBIfam" id="NF005306">
    <property type="entry name" value="PRK06837.1"/>
    <property type="match status" value="1"/>
</dbReference>
<comment type="cofactor">
    <cofactor evidence="2">
        <name>Zn(2+)</name>
        <dbReference type="ChEBI" id="CHEBI:29105"/>
    </cofactor>
</comment>
<reference evidence="9 10" key="1">
    <citation type="submission" date="2018-12" db="EMBL/GenBank/DDBJ databases">
        <title>Bacillus yapensis draft genome sequence.</title>
        <authorList>
            <person name="Yu L."/>
            <person name="Xu X."/>
            <person name="Tang X."/>
        </authorList>
    </citation>
    <scope>NUCLEOTIDE SEQUENCE [LARGE SCALE GENOMIC DNA]</scope>
    <source>
        <strain evidence="9 10">XXST-01</strain>
    </source>
</reference>
<dbReference type="Pfam" id="PF01546">
    <property type="entry name" value="Peptidase_M20"/>
    <property type="match status" value="1"/>
</dbReference>
<dbReference type="GO" id="GO:0046872">
    <property type="term" value="F:metal ion binding"/>
    <property type="evidence" value="ECO:0007669"/>
    <property type="project" value="UniProtKB-KW"/>
</dbReference>
<dbReference type="AlphaFoldDB" id="A0A3S0IDQ4"/>
<dbReference type="RefSeq" id="WP_126408728.1">
    <property type="nucleotide sequence ID" value="NZ_RXNT01000008.1"/>
</dbReference>
<dbReference type="SUPFAM" id="SSF53187">
    <property type="entry name" value="Zn-dependent exopeptidases"/>
    <property type="match status" value="1"/>
</dbReference>
<evidence type="ECO:0000256" key="5">
    <source>
        <dbReference type="ARBA" id="ARBA00022801"/>
    </source>
</evidence>
<dbReference type="EMBL" id="RXNT01000008">
    <property type="protein sequence ID" value="RTR31410.1"/>
    <property type="molecule type" value="Genomic_DNA"/>
</dbReference>
<dbReference type="OrthoDB" id="9792335at2"/>
<dbReference type="Gene3D" id="3.30.70.360">
    <property type="match status" value="1"/>
</dbReference>
<evidence type="ECO:0000256" key="6">
    <source>
        <dbReference type="ARBA" id="ARBA00022833"/>
    </source>
</evidence>
<keyword evidence="7" id="KW-0170">Cobalt</keyword>
<keyword evidence="4" id="KW-0479">Metal-binding</keyword>
<dbReference type="Pfam" id="PF07687">
    <property type="entry name" value="M20_dimer"/>
    <property type="match status" value="1"/>
</dbReference>
<evidence type="ECO:0000256" key="1">
    <source>
        <dbReference type="ARBA" id="ARBA00001941"/>
    </source>
</evidence>
<evidence type="ECO:0000256" key="4">
    <source>
        <dbReference type="ARBA" id="ARBA00022723"/>
    </source>
</evidence>
<dbReference type="SUPFAM" id="SSF55031">
    <property type="entry name" value="Bacterial exopeptidase dimerisation domain"/>
    <property type="match status" value="1"/>
</dbReference>
<dbReference type="InterPro" id="IPR002933">
    <property type="entry name" value="Peptidase_M20"/>
</dbReference>
<dbReference type="InterPro" id="IPR050072">
    <property type="entry name" value="Peptidase_M20A"/>
</dbReference>
<protein>
    <submittedName>
        <fullName evidence="9">Peptidase</fullName>
    </submittedName>
</protein>
<gene>
    <name evidence="9" type="ORF">EKG37_11045</name>
</gene>
<evidence type="ECO:0000313" key="9">
    <source>
        <dbReference type="EMBL" id="RTR31410.1"/>
    </source>
</evidence>
<keyword evidence="6" id="KW-0862">Zinc</keyword>
<keyword evidence="10" id="KW-1185">Reference proteome</keyword>
<dbReference type="InterPro" id="IPR010182">
    <property type="entry name" value="ArgE/DapE"/>
</dbReference>
<dbReference type="PANTHER" id="PTHR43808:SF25">
    <property type="entry name" value="PEPTIDASE M20 DIMERISATION DOMAIN-CONTAINING PROTEIN"/>
    <property type="match status" value="1"/>
</dbReference>
<dbReference type="GO" id="GO:0016787">
    <property type="term" value="F:hydrolase activity"/>
    <property type="evidence" value="ECO:0007669"/>
    <property type="project" value="UniProtKB-KW"/>
</dbReference>
<dbReference type="InterPro" id="IPR011650">
    <property type="entry name" value="Peptidase_M20_dimer"/>
</dbReference>
<evidence type="ECO:0000313" key="10">
    <source>
        <dbReference type="Proteomes" id="UP000271374"/>
    </source>
</evidence>
<dbReference type="Proteomes" id="UP000271374">
    <property type="component" value="Unassembled WGS sequence"/>
</dbReference>
<evidence type="ECO:0000256" key="2">
    <source>
        <dbReference type="ARBA" id="ARBA00001947"/>
    </source>
</evidence>
<comment type="cofactor">
    <cofactor evidence="1">
        <name>Co(2+)</name>
        <dbReference type="ChEBI" id="CHEBI:48828"/>
    </cofactor>
</comment>
<comment type="caution">
    <text evidence="9">The sequence shown here is derived from an EMBL/GenBank/DDBJ whole genome shotgun (WGS) entry which is preliminary data.</text>
</comment>
<evidence type="ECO:0000256" key="7">
    <source>
        <dbReference type="ARBA" id="ARBA00023285"/>
    </source>
</evidence>
<evidence type="ECO:0000256" key="3">
    <source>
        <dbReference type="ARBA" id="ARBA00006247"/>
    </source>
</evidence>
<accession>A0A3S0IDQ4</accession>
<evidence type="ECO:0000259" key="8">
    <source>
        <dbReference type="Pfam" id="PF07687"/>
    </source>
</evidence>
<dbReference type="Gene3D" id="3.40.630.10">
    <property type="entry name" value="Zn peptidases"/>
    <property type="match status" value="1"/>
</dbReference>